<dbReference type="SUPFAM" id="SSF46785">
    <property type="entry name" value="Winged helix' DNA-binding domain"/>
    <property type="match status" value="1"/>
</dbReference>
<keyword evidence="1" id="KW-0805">Transcription regulation</keyword>
<dbReference type="InterPro" id="IPR036388">
    <property type="entry name" value="WH-like_DNA-bd_sf"/>
</dbReference>
<keyword evidence="2" id="KW-0238">DNA-binding</keyword>
<dbReference type="Gene3D" id="1.10.10.10">
    <property type="entry name" value="Winged helix-like DNA-binding domain superfamily/Winged helix DNA-binding domain"/>
    <property type="match status" value="1"/>
</dbReference>
<dbReference type="InterPro" id="IPR036390">
    <property type="entry name" value="WH_DNA-bd_sf"/>
</dbReference>
<comment type="caution">
    <text evidence="5">The sequence shown here is derived from an EMBL/GenBank/DDBJ whole genome shotgun (WGS) entry which is preliminary data.</text>
</comment>
<evidence type="ECO:0000313" key="6">
    <source>
        <dbReference type="Proteomes" id="UP001589943"/>
    </source>
</evidence>
<protein>
    <submittedName>
        <fullName evidence="5">MarR family winged helix-turn-helix transcriptional regulator</fullName>
    </submittedName>
</protein>
<dbReference type="Proteomes" id="UP001589943">
    <property type="component" value="Unassembled WGS sequence"/>
</dbReference>
<sequence length="151" mass="17210">MSQYMENIGSILADTSRLMRRAFDARARSIGVTRPQWQVLVTLKRHEGINQGGLAEQLDVEPITVCRMVDRLQEAGLVERRADAADRRSWRLHLTPRAHDLLDQLRPMADAMIEEALDGIVETDRQKLTTLLEQVRQNLSRKLVEQVVANG</sequence>
<dbReference type="SMART" id="SM00347">
    <property type="entry name" value="HTH_MARR"/>
    <property type="match status" value="1"/>
</dbReference>
<name>A0ABV6PEI9_9SPHN</name>
<dbReference type="PROSITE" id="PS50995">
    <property type="entry name" value="HTH_MARR_2"/>
    <property type="match status" value="1"/>
</dbReference>
<proteinExistence type="predicted"/>
<keyword evidence="3" id="KW-0804">Transcription</keyword>
<evidence type="ECO:0000259" key="4">
    <source>
        <dbReference type="PROSITE" id="PS50995"/>
    </source>
</evidence>
<feature type="domain" description="HTH marR-type" evidence="4">
    <location>
        <begin position="5"/>
        <end position="137"/>
    </location>
</feature>
<reference evidence="5 6" key="1">
    <citation type="submission" date="2024-09" db="EMBL/GenBank/DDBJ databases">
        <authorList>
            <person name="Sun Q."/>
            <person name="Mori K."/>
        </authorList>
    </citation>
    <scope>NUCLEOTIDE SEQUENCE [LARGE SCALE GENOMIC DNA]</scope>
    <source>
        <strain evidence="5 6">NCAIM B.02537</strain>
    </source>
</reference>
<evidence type="ECO:0000256" key="1">
    <source>
        <dbReference type="ARBA" id="ARBA00023015"/>
    </source>
</evidence>
<evidence type="ECO:0000313" key="5">
    <source>
        <dbReference type="EMBL" id="MFC0587979.1"/>
    </source>
</evidence>
<dbReference type="RefSeq" id="WP_379479497.1">
    <property type="nucleotide sequence ID" value="NZ_JBHLTL010000001.1"/>
</dbReference>
<dbReference type="EMBL" id="JBHLTL010000001">
    <property type="protein sequence ID" value="MFC0587979.1"/>
    <property type="molecule type" value="Genomic_DNA"/>
</dbReference>
<dbReference type="Pfam" id="PF01047">
    <property type="entry name" value="MarR"/>
    <property type="match status" value="1"/>
</dbReference>
<dbReference type="PANTHER" id="PTHR42756">
    <property type="entry name" value="TRANSCRIPTIONAL REGULATOR, MARR"/>
    <property type="match status" value="1"/>
</dbReference>
<dbReference type="PANTHER" id="PTHR42756:SF1">
    <property type="entry name" value="TRANSCRIPTIONAL REPRESSOR OF EMRAB OPERON"/>
    <property type="match status" value="1"/>
</dbReference>
<accession>A0ABV6PEI9</accession>
<organism evidence="5 6">
    <name type="scientific">Novosphingobium aquiterrae</name>
    <dbReference type="NCBI Taxonomy" id="624388"/>
    <lineage>
        <taxon>Bacteria</taxon>
        <taxon>Pseudomonadati</taxon>
        <taxon>Pseudomonadota</taxon>
        <taxon>Alphaproteobacteria</taxon>
        <taxon>Sphingomonadales</taxon>
        <taxon>Sphingomonadaceae</taxon>
        <taxon>Novosphingobium</taxon>
    </lineage>
</organism>
<evidence type="ECO:0000256" key="3">
    <source>
        <dbReference type="ARBA" id="ARBA00023163"/>
    </source>
</evidence>
<keyword evidence="6" id="KW-1185">Reference proteome</keyword>
<gene>
    <name evidence="5" type="ORF">ACFFF7_00975</name>
</gene>
<evidence type="ECO:0000256" key="2">
    <source>
        <dbReference type="ARBA" id="ARBA00023125"/>
    </source>
</evidence>
<dbReference type="PRINTS" id="PR00598">
    <property type="entry name" value="HTHMARR"/>
</dbReference>
<dbReference type="InterPro" id="IPR000835">
    <property type="entry name" value="HTH_MarR-typ"/>
</dbReference>